<dbReference type="EMBL" id="OOIL02001339">
    <property type="protein sequence ID" value="VFQ74399.1"/>
    <property type="molecule type" value="Genomic_DNA"/>
</dbReference>
<evidence type="ECO:0000313" key="2">
    <source>
        <dbReference type="Proteomes" id="UP000595140"/>
    </source>
</evidence>
<accession>A0A484LEA6</accession>
<dbReference type="AlphaFoldDB" id="A0A484LEA6"/>
<organism evidence="1 2">
    <name type="scientific">Cuscuta campestris</name>
    <dbReference type="NCBI Taxonomy" id="132261"/>
    <lineage>
        <taxon>Eukaryota</taxon>
        <taxon>Viridiplantae</taxon>
        <taxon>Streptophyta</taxon>
        <taxon>Embryophyta</taxon>
        <taxon>Tracheophyta</taxon>
        <taxon>Spermatophyta</taxon>
        <taxon>Magnoliopsida</taxon>
        <taxon>eudicotyledons</taxon>
        <taxon>Gunneridae</taxon>
        <taxon>Pentapetalae</taxon>
        <taxon>asterids</taxon>
        <taxon>lamiids</taxon>
        <taxon>Solanales</taxon>
        <taxon>Convolvulaceae</taxon>
        <taxon>Cuscuteae</taxon>
        <taxon>Cuscuta</taxon>
        <taxon>Cuscuta subgen. Grammica</taxon>
        <taxon>Cuscuta sect. Cleistogrammica</taxon>
    </lineage>
</organism>
<proteinExistence type="predicted"/>
<keyword evidence="2" id="KW-1185">Reference proteome</keyword>
<reference evidence="1 2" key="1">
    <citation type="submission" date="2018-04" db="EMBL/GenBank/DDBJ databases">
        <authorList>
            <person name="Vogel A."/>
        </authorList>
    </citation>
    <scope>NUCLEOTIDE SEQUENCE [LARGE SCALE GENOMIC DNA]</scope>
</reference>
<name>A0A484LEA6_9ASTE</name>
<gene>
    <name evidence="1" type="ORF">CCAM_LOCUS16175</name>
</gene>
<evidence type="ECO:0000313" key="1">
    <source>
        <dbReference type="EMBL" id="VFQ74399.1"/>
    </source>
</evidence>
<sequence>MLKAARESAQEEAASNNVIQTEVSAQESTEPWWADLQVESDVWSGTVQFIPIPVAQDNEIQHFDVIPPVNNIPNLPMVQFPISQVSTAPSTYKKERRQVVRPYVTWATCTLKSRFKNTSNDPLHVD</sequence>
<dbReference type="Proteomes" id="UP000595140">
    <property type="component" value="Unassembled WGS sequence"/>
</dbReference>
<protein>
    <submittedName>
        <fullName evidence="1">Uncharacterized protein</fullName>
    </submittedName>
</protein>